<dbReference type="SMART" id="SM00387">
    <property type="entry name" value="HATPase_c"/>
    <property type="match status" value="1"/>
</dbReference>
<dbReference type="InterPro" id="IPR004358">
    <property type="entry name" value="Sig_transdc_His_kin-like_C"/>
</dbReference>
<proteinExistence type="predicted"/>
<dbReference type="PANTHER" id="PTHR24421">
    <property type="entry name" value="NITRATE/NITRITE SENSOR PROTEIN NARX-RELATED"/>
    <property type="match status" value="1"/>
</dbReference>
<dbReference type="Proteomes" id="UP000242699">
    <property type="component" value="Unassembled WGS sequence"/>
</dbReference>
<keyword evidence="5" id="KW-0902">Two-component regulatory system</keyword>
<evidence type="ECO:0000256" key="1">
    <source>
        <dbReference type="ARBA" id="ARBA00000085"/>
    </source>
</evidence>
<organism evidence="7 8">
    <name type="scientific">Sulfobacillus benefaciens</name>
    <dbReference type="NCBI Taxonomy" id="453960"/>
    <lineage>
        <taxon>Bacteria</taxon>
        <taxon>Bacillati</taxon>
        <taxon>Bacillota</taxon>
        <taxon>Clostridia</taxon>
        <taxon>Eubacteriales</taxon>
        <taxon>Clostridiales Family XVII. Incertae Sedis</taxon>
        <taxon>Sulfobacillus</taxon>
    </lineage>
</organism>
<evidence type="ECO:0000313" key="7">
    <source>
        <dbReference type="EMBL" id="PSR28893.1"/>
    </source>
</evidence>
<sequence>MEKSAKVVRREGGILSASVWKSLVTEAREATHVDHVSFWKLSPSRGTANLLAASMVELYSESPQELWLGPENSLVATFTRGGQYQGSVCEALSKAKGFFYALGVSREVGLGRCYILNFYQRRSPLSLTQLQQADDFGNLARALTHNYRAKRMRLHRETLPYWRSEERMRREIADILHGPVQTRLLLLEKQLADIRQFYEIKWGEPLPELADVEAQLENLRENDVRQLSHRLHPDLIAVGLAAALRSLQQSYRSSLKIGLAMSPAFLKIDAPIHNRIPEPIRLAIYRIIEEAVSNAVQHGAAHQLWVSLDYDPNTALTAKVRDNGTGFSVSAGGDPEGLGIRLMKARARQWGGRLMVMSEPPDGTTVHLIIPSKMVDDASNVSPYEYH</sequence>
<dbReference type="Gene3D" id="3.30.565.10">
    <property type="entry name" value="Histidine kinase-like ATPase, C-terminal domain"/>
    <property type="match status" value="1"/>
</dbReference>
<comment type="catalytic activity">
    <reaction evidence="1">
        <text>ATP + protein L-histidine = ADP + protein N-phospho-L-histidine.</text>
        <dbReference type="EC" id="2.7.13.3"/>
    </reaction>
</comment>
<dbReference type="InterPro" id="IPR005467">
    <property type="entry name" value="His_kinase_dom"/>
</dbReference>
<dbReference type="InterPro" id="IPR003594">
    <property type="entry name" value="HATPase_dom"/>
</dbReference>
<dbReference type="PANTHER" id="PTHR24421:SF10">
    <property type="entry name" value="NITRATE_NITRITE SENSOR PROTEIN NARQ"/>
    <property type="match status" value="1"/>
</dbReference>
<dbReference type="PRINTS" id="PR00344">
    <property type="entry name" value="BCTRLSENSOR"/>
</dbReference>
<evidence type="ECO:0000313" key="8">
    <source>
        <dbReference type="Proteomes" id="UP000242699"/>
    </source>
</evidence>
<dbReference type="InterPro" id="IPR036890">
    <property type="entry name" value="HATPase_C_sf"/>
</dbReference>
<reference evidence="7 8" key="1">
    <citation type="journal article" date="2014" name="BMC Genomics">
        <title>Comparison of environmental and isolate Sulfobacillus genomes reveals diverse carbon, sulfur, nitrogen, and hydrogen metabolisms.</title>
        <authorList>
            <person name="Justice N.B."/>
            <person name="Norman A."/>
            <person name="Brown C.T."/>
            <person name="Singh A."/>
            <person name="Thomas B.C."/>
            <person name="Banfield J.F."/>
        </authorList>
    </citation>
    <scope>NUCLEOTIDE SEQUENCE [LARGE SCALE GENOMIC DNA]</scope>
    <source>
        <strain evidence="7">AMDSBA1</strain>
    </source>
</reference>
<evidence type="ECO:0000256" key="3">
    <source>
        <dbReference type="ARBA" id="ARBA00022679"/>
    </source>
</evidence>
<dbReference type="PROSITE" id="PS50109">
    <property type="entry name" value="HIS_KIN"/>
    <property type="match status" value="1"/>
</dbReference>
<evidence type="ECO:0000256" key="4">
    <source>
        <dbReference type="ARBA" id="ARBA00022777"/>
    </source>
</evidence>
<name>A0A2T2X308_9FIRM</name>
<evidence type="ECO:0000256" key="2">
    <source>
        <dbReference type="ARBA" id="ARBA00012438"/>
    </source>
</evidence>
<keyword evidence="4" id="KW-0418">Kinase</keyword>
<evidence type="ECO:0000256" key="5">
    <source>
        <dbReference type="ARBA" id="ARBA00023012"/>
    </source>
</evidence>
<gene>
    <name evidence="7" type="ORF">C7B43_09430</name>
</gene>
<dbReference type="SUPFAM" id="SSF55874">
    <property type="entry name" value="ATPase domain of HSP90 chaperone/DNA topoisomerase II/histidine kinase"/>
    <property type="match status" value="1"/>
</dbReference>
<keyword evidence="3" id="KW-0808">Transferase</keyword>
<evidence type="ECO:0000259" key="6">
    <source>
        <dbReference type="PROSITE" id="PS50109"/>
    </source>
</evidence>
<dbReference type="GO" id="GO:0004673">
    <property type="term" value="F:protein histidine kinase activity"/>
    <property type="evidence" value="ECO:0007669"/>
    <property type="project" value="UniProtKB-EC"/>
</dbReference>
<feature type="domain" description="Histidine kinase" evidence="6">
    <location>
        <begin position="284"/>
        <end position="374"/>
    </location>
</feature>
<dbReference type="EC" id="2.7.13.3" evidence="2"/>
<dbReference type="Pfam" id="PF02518">
    <property type="entry name" value="HATPase_c"/>
    <property type="match status" value="1"/>
</dbReference>
<dbReference type="GO" id="GO:0000160">
    <property type="term" value="P:phosphorelay signal transduction system"/>
    <property type="evidence" value="ECO:0007669"/>
    <property type="project" value="UniProtKB-KW"/>
</dbReference>
<dbReference type="InterPro" id="IPR050482">
    <property type="entry name" value="Sensor_HK_TwoCompSys"/>
</dbReference>
<accession>A0A2T2X308</accession>
<comment type="caution">
    <text evidence="7">The sequence shown here is derived from an EMBL/GenBank/DDBJ whole genome shotgun (WGS) entry which is preliminary data.</text>
</comment>
<dbReference type="CDD" id="cd16917">
    <property type="entry name" value="HATPase_UhpB-NarQ-NarX-like"/>
    <property type="match status" value="1"/>
</dbReference>
<protein>
    <recommendedName>
        <fullName evidence="2">histidine kinase</fullName>
        <ecNumber evidence="2">2.7.13.3</ecNumber>
    </recommendedName>
</protein>
<dbReference type="EMBL" id="PXYT01000018">
    <property type="protein sequence ID" value="PSR28893.1"/>
    <property type="molecule type" value="Genomic_DNA"/>
</dbReference>
<dbReference type="AlphaFoldDB" id="A0A2T2X308"/>